<evidence type="ECO:0000313" key="2">
    <source>
        <dbReference type="EMBL" id="RMX01346.1"/>
    </source>
</evidence>
<dbReference type="Pfam" id="PF14384">
    <property type="entry name" value="BrnA_antitoxin"/>
    <property type="match status" value="1"/>
</dbReference>
<dbReference type="AlphaFoldDB" id="A0A3M6QDZ2"/>
<accession>A0A3M6QDZ2</accession>
<comment type="caution">
    <text evidence="2">The sequence shown here is derived from an EMBL/GenBank/DDBJ whole genome shotgun (WGS) entry which is preliminary data.</text>
</comment>
<accession>A0A3M6Q860</accession>
<organism evidence="2 4">
    <name type="scientific">Allofranklinella schreckenbergeri</name>
    <dbReference type="NCBI Taxonomy" id="1076744"/>
    <lineage>
        <taxon>Bacteria</taxon>
        <taxon>Pseudomonadati</taxon>
        <taxon>Pseudomonadota</taxon>
        <taxon>Betaproteobacteria</taxon>
        <taxon>Burkholderiales</taxon>
        <taxon>Comamonadaceae</taxon>
        <taxon>Allofranklinella</taxon>
    </lineage>
</organism>
<name>A0A3M6QDZ2_9BURK</name>
<sequence length="86" mass="8889">MDADTAALLASLERGLAQAARGEAAAVHTPEAIAARRKAGRPVGSVAAVHKTPVTLRLDPDALARWRASGKGWQTRAAAVLAREAP</sequence>
<dbReference type="Proteomes" id="UP000267035">
    <property type="component" value="Unassembled WGS sequence"/>
</dbReference>
<proteinExistence type="predicted"/>
<evidence type="ECO:0000313" key="1">
    <source>
        <dbReference type="EMBL" id="RMW99363.1"/>
    </source>
</evidence>
<reference evidence="3 4" key="1">
    <citation type="submission" date="2018-10" db="EMBL/GenBank/DDBJ databases">
        <title>Comamonadaceae CDC group NO-1 genome sequencing and assembly.</title>
        <authorList>
            <person name="Bernier A.-M."/>
            <person name="Bernard K."/>
        </authorList>
    </citation>
    <scope>NUCLEOTIDE SEQUENCE [LARGE SCALE GENOMIC DNA]</scope>
    <source>
        <strain evidence="1 3">NML161473</strain>
        <strain evidence="2 4">NML970147</strain>
    </source>
</reference>
<evidence type="ECO:0008006" key="5">
    <source>
        <dbReference type="Google" id="ProtNLM"/>
    </source>
</evidence>
<dbReference type="EMBL" id="RDQM01000001">
    <property type="protein sequence ID" value="RMX01346.1"/>
    <property type="molecule type" value="Genomic_DNA"/>
</dbReference>
<evidence type="ECO:0000313" key="4">
    <source>
        <dbReference type="Proteomes" id="UP000267521"/>
    </source>
</evidence>
<gene>
    <name evidence="1" type="ORF">EBQ25_07250</name>
    <name evidence="2" type="ORF">EBQ26_00760</name>
</gene>
<dbReference type="Proteomes" id="UP000267521">
    <property type="component" value="Unassembled WGS sequence"/>
</dbReference>
<dbReference type="EMBL" id="RDQL01000008">
    <property type="protein sequence ID" value="RMW99363.1"/>
    <property type="molecule type" value="Genomic_DNA"/>
</dbReference>
<protein>
    <recommendedName>
        <fullName evidence="5">BrnA antitoxin of type II toxin-antitoxin system</fullName>
    </recommendedName>
</protein>
<dbReference type="InterPro" id="IPR025528">
    <property type="entry name" value="BrnA_antitoxin"/>
</dbReference>
<keyword evidence="3" id="KW-1185">Reference proteome</keyword>
<evidence type="ECO:0000313" key="3">
    <source>
        <dbReference type="Proteomes" id="UP000267035"/>
    </source>
</evidence>